<sequence length="393" mass="42448">MLYENIKLALASMWQNKMRTLLSLLGIVIGVAAVVAILTLGDSAKRSITDSIASGGLNLISIYPNRQDKAATEFTEDFGITLMRNIDGIDSVMGISSGSALIRHGQQSKQAAVSGVPSTYAQVNNYEAEEGEFFSMMDNINRRQVIVLGADIAEDLFPAGDAIGQYVSLFRRQAKSYLVVGVMKEKDAGFAGAYNTNVYIPYNTFQQRFQATNNVGSYLVDVSENADTSLVTKDITSYLDNLVGNDAYTIFSPSSLADIANEITGTFTTFLAAVAAISLLVGGIGIMNIMLVSVAERTREIGVRKALGASPRVIRGQFLWESITLTVVGGLLGSILATVLSYVITTALQWKFAVSPMAYLMAVGFSMVIGIFFGWYPAMKAARLDPIESLNYE</sequence>
<dbReference type="GO" id="GO:0005886">
    <property type="term" value="C:plasma membrane"/>
    <property type="evidence" value="ECO:0007669"/>
    <property type="project" value="UniProtKB-SubCell"/>
</dbReference>
<proteinExistence type="inferred from homology"/>
<dbReference type="PANTHER" id="PTHR30572">
    <property type="entry name" value="MEMBRANE COMPONENT OF TRANSPORTER-RELATED"/>
    <property type="match status" value="1"/>
</dbReference>
<evidence type="ECO:0000256" key="2">
    <source>
        <dbReference type="ARBA" id="ARBA00022475"/>
    </source>
</evidence>
<accession>F4GHH1</accession>
<keyword evidence="5 7" id="KW-0472">Membrane</keyword>
<evidence type="ECO:0000256" key="7">
    <source>
        <dbReference type="SAM" id="Phobius"/>
    </source>
</evidence>
<evidence type="ECO:0000256" key="4">
    <source>
        <dbReference type="ARBA" id="ARBA00022989"/>
    </source>
</evidence>
<feature type="transmembrane region" description="Helical" evidence="7">
    <location>
        <begin position="270"/>
        <end position="295"/>
    </location>
</feature>
<evidence type="ECO:0000313" key="11">
    <source>
        <dbReference type="Proteomes" id="UP000007939"/>
    </source>
</evidence>
<dbReference type="Pfam" id="PF02687">
    <property type="entry name" value="FtsX"/>
    <property type="match status" value="1"/>
</dbReference>
<feature type="domain" description="MacB-like periplasmic core" evidence="9">
    <location>
        <begin position="20"/>
        <end position="237"/>
    </location>
</feature>
<organism evidence="10 11">
    <name type="scientific">Parasphaerochaeta coccoides (strain ATCC BAA-1237 / DSM 17374 / SPN1)</name>
    <name type="common">Sphaerochaeta coccoides</name>
    <dbReference type="NCBI Taxonomy" id="760011"/>
    <lineage>
        <taxon>Bacteria</taxon>
        <taxon>Pseudomonadati</taxon>
        <taxon>Spirochaetota</taxon>
        <taxon>Spirochaetia</taxon>
        <taxon>Spirochaetales</taxon>
        <taxon>Sphaerochaetaceae</taxon>
        <taxon>Parasphaerochaeta</taxon>
    </lineage>
</organism>
<dbReference type="Proteomes" id="UP000007939">
    <property type="component" value="Chromosome"/>
</dbReference>
<dbReference type="STRING" id="760011.Spico_1354"/>
<reference evidence="11" key="1">
    <citation type="submission" date="2011-04" db="EMBL/GenBank/DDBJ databases">
        <title>The complete genome of Spirochaeta coccoides DSM 17374.</title>
        <authorList>
            <person name="Lucas S."/>
            <person name="Copeland A."/>
            <person name="Lapidus A."/>
            <person name="Bruce D."/>
            <person name="Goodwin L."/>
            <person name="Pitluck S."/>
            <person name="Peters L."/>
            <person name="Kyrpides N."/>
            <person name="Mavromatis K."/>
            <person name="Pagani I."/>
            <person name="Ivanova N."/>
            <person name="Ovchinnikova G."/>
            <person name="Lu M."/>
            <person name="Detter J.C."/>
            <person name="Tapia R."/>
            <person name="Han C."/>
            <person name="Land M."/>
            <person name="Hauser L."/>
            <person name="Markowitz V."/>
            <person name="Cheng J.-F."/>
            <person name="Hugenholtz P."/>
            <person name="Woyke T."/>
            <person name="Wu D."/>
            <person name="Spring S."/>
            <person name="Schroeder M."/>
            <person name="Brambilla E."/>
            <person name="Klenk H.-P."/>
            <person name="Eisen J.A."/>
        </authorList>
    </citation>
    <scope>NUCLEOTIDE SEQUENCE [LARGE SCALE GENOMIC DNA]</scope>
    <source>
        <strain evidence="11">ATCC BAA-1237 / DSM 17374 / SPN1</strain>
    </source>
</reference>
<evidence type="ECO:0000259" key="9">
    <source>
        <dbReference type="Pfam" id="PF12704"/>
    </source>
</evidence>
<evidence type="ECO:0000256" key="6">
    <source>
        <dbReference type="ARBA" id="ARBA00038076"/>
    </source>
</evidence>
<gene>
    <name evidence="10" type="ordered locus">Spico_1354</name>
</gene>
<dbReference type="InterPro" id="IPR025857">
    <property type="entry name" value="MacB_PCD"/>
</dbReference>
<comment type="subcellular location">
    <subcellularLocation>
        <location evidence="1">Cell membrane</location>
        <topology evidence="1">Multi-pass membrane protein</topology>
    </subcellularLocation>
</comment>
<dbReference type="Pfam" id="PF12704">
    <property type="entry name" value="MacB_PCD"/>
    <property type="match status" value="1"/>
</dbReference>
<evidence type="ECO:0000256" key="5">
    <source>
        <dbReference type="ARBA" id="ARBA00023136"/>
    </source>
</evidence>
<dbReference type="OrthoDB" id="9770036at2"/>
<dbReference type="eggNOG" id="COG0577">
    <property type="taxonomic scope" value="Bacteria"/>
</dbReference>
<evidence type="ECO:0000259" key="8">
    <source>
        <dbReference type="Pfam" id="PF02687"/>
    </source>
</evidence>
<feature type="domain" description="ABC3 transporter permease C-terminal" evidence="8">
    <location>
        <begin position="273"/>
        <end position="386"/>
    </location>
</feature>
<dbReference type="InterPro" id="IPR003838">
    <property type="entry name" value="ABC3_permease_C"/>
</dbReference>
<dbReference type="AlphaFoldDB" id="F4GHH1"/>
<dbReference type="InterPro" id="IPR050250">
    <property type="entry name" value="Macrolide_Exporter_MacB"/>
</dbReference>
<feature type="transmembrane region" description="Helical" evidence="7">
    <location>
        <begin position="318"/>
        <end position="344"/>
    </location>
</feature>
<dbReference type="EMBL" id="CP002659">
    <property type="protein sequence ID" value="AEC02560.1"/>
    <property type="molecule type" value="Genomic_DNA"/>
</dbReference>
<dbReference type="KEGG" id="scc:Spico_1354"/>
<reference evidence="10 11" key="2">
    <citation type="journal article" date="2012" name="Stand. Genomic Sci.">
        <title>Complete genome sequence of the termite hindgut bacterium Spirochaeta coccoides type strain (SPN1(T)), reclassification in the genus Sphaerochaeta as Sphaerochaeta coccoides comb. nov. and emendations of the family Spirochaetaceae and the genus Sphaerochaeta.</title>
        <authorList>
            <person name="Abt B."/>
            <person name="Han C."/>
            <person name="Scheuner C."/>
            <person name="Lu M."/>
            <person name="Lapidus A."/>
            <person name="Nolan M."/>
            <person name="Lucas S."/>
            <person name="Hammon N."/>
            <person name="Deshpande S."/>
            <person name="Cheng J.F."/>
            <person name="Tapia R."/>
            <person name="Goodwin L.A."/>
            <person name="Pitluck S."/>
            <person name="Liolios K."/>
            <person name="Pagani I."/>
            <person name="Ivanova N."/>
            <person name="Mavromatis K."/>
            <person name="Mikhailova N."/>
            <person name="Huntemann M."/>
            <person name="Pati A."/>
            <person name="Chen A."/>
            <person name="Palaniappan K."/>
            <person name="Land M."/>
            <person name="Hauser L."/>
            <person name="Brambilla E.M."/>
            <person name="Rohde M."/>
            <person name="Spring S."/>
            <person name="Gronow S."/>
            <person name="Goker M."/>
            <person name="Woyke T."/>
            <person name="Bristow J."/>
            <person name="Eisen J.A."/>
            <person name="Markowitz V."/>
            <person name="Hugenholtz P."/>
            <person name="Kyrpides N.C."/>
            <person name="Klenk H.P."/>
            <person name="Detter J.C."/>
        </authorList>
    </citation>
    <scope>NUCLEOTIDE SEQUENCE [LARGE SCALE GENOMIC DNA]</scope>
    <source>
        <strain evidence="11">ATCC BAA-1237 / DSM 17374 / SPN1</strain>
    </source>
</reference>
<keyword evidence="2" id="KW-1003">Cell membrane</keyword>
<comment type="similarity">
    <text evidence="6">Belongs to the ABC-4 integral membrane protein family.</text>
</comment>
<evidence type="ECO:0000313" key="10">
    <source>
        <dbReference type="EMBL" id="AEC02560.1"/>
    </source>
</evidence>
<protein>
    <submittedName>
        <fullName evidence="10">Uncharacterized protein</fullName>
    </submittedName>
</protein>
<keyword evidence="3 7" id="KW-0812">Transmembrane</keyword>
<keyword evidence="4 7" id="KW-1133">Transmembrane helix</keyword>
<name>F4GHH1_PARC1</name>
<dbReference type="HOGENOM" id="CLU_000604_8_0_12"/>
<evidence type="ECO:0000256" key="3">
    <source>
        <dbReference type="ARBA" id="ARBA00022692"/>
    </source>
</evidence>
<dbReference type="PANTHER" id="PTHR30572:SF4">
    <property type="entry name" value="ABC TRANSPORTER PERMEASE YTRF"/>
    <property type="match status" value="1"/>
</dbReference>
<feature type="transmembrane region" description="Helical" evidence="7">
    <location>
        <begin position="356"/>
        <end position="376"/>
    </location>
</feature>
<evidence type="ECO:0000256" key="1">
    <source>
        <dbReference type="ARBA" id="ARBA00004651"/>
    </source>
</evidence>
<dbReference type="GO" id="GO:0022857">
    <property type="term" value="F:transmembrane transporter activity"/>
    <property type="evidence" value="ECO:0007669"/>
    <property type="project" value="TreeGrafter"/>
</dbReference>
<dbReference type="RefSeq" id="WP_013739955.1">
    <property type="nucleotide sequence ID" value="NC_015436.1"/>
</dbReference>
<keyword evidence="11" id="KW-1185">Reference proteome</keyword>
<feature type="transmembrane region" description="Helical" evidence="7">
    <location>
        <begin position="21"/>
        <end position="41"/>
    </location>
</feature>